<keyword evidence="1" id="KW-0472">Membrane</keyword>
<keyword evidence="1" id="KW-0812">Transmembrane</keyword>
<dbReference type="STRING" id="797302.Halru_3045"/>
<feature type="transmembrane region" description="Helical" evidence="1">
    <location>
        <begin position="47"/>
        <end position="68"/>
    </location>
</feature>
<keyword evidence="1" id="KW-1133">Transmembrane helix</keyword>
<dbReference type="KEGG" id="hru:Halru_3045"/>
<evidence type="ECO:0000313" key="3">
    <source>
        <dbReference type="Proteomes" id="UP000010846"/>
    </source>
</evidence>
<dbReference type="AlphaFoldDB" id="L0IH89"/>
<evidence type="ECO:0000313" key="2">
    <source>
        <dbReference type="EMBL" id="AGB17611.1"/>
    </source>
</evidence>
<protein>
    <submittedName>
        <fullName evidence="2">Uncharacterized protein</fullName>
    </submittedName>
</protein>
<gene>
    <name evidence="2" type="ordered locus">Halru_3045</name>
</gene>
<dbReference type="Proteomes" id="UP000010846">
    <property type="component" value="Chromosome"/>
</dbReference>
<reference evidence="2" key="1">
    <citation type="submission" date="2011-09" db="EMBL/GenBank/DDBJ databases">
        <title>Complete sequence of Halovivax ruber XH-70.</title>
        <authorList>
            <consortium name="US DOE Joint Genome Institute"/>
            <person name="Lucas S."/>
            <person name="Han J."/>
            <person name="Lapidus A."/>
            <person name="Cheng J.-F."/>
            <person name="Goodwin L."/>
            <person name="Pitluck S."/>
            <person name="Peters L."/>
            <person name="Mikhailova N."/>
            <person name="Davenport K."/>
            <person name="Detter J.C."/>
            <person name="Han C."/>
            <person name="Tapia R."/>
            <person name="Land M."/>
            <person name="Hauser L."/>
            <person name="Kyrpides N."/>
            <person name="Ivanova N."/>
            <person name="Pagani I."/>
            <person name="Sproer C."/>
            <person name="Anderson I."/>
            <person name="Woyke T."/>
        </authorList>
    </citation>
    <scope>NUCLEOTIDE SEQUENCE</scope>
    <source>
        <strain evidence="2">XH-70</strain>
    </source>
</reference>
<organism evidence="2 3">
    <name type="scientific">Halovivax ruber (strain DSM 18193 / JCM 13892 / XH-70)</name>
    <dbReference type="NCBI Taxonomy" id="797302"/>
    <lineage>
        <taxon>Archaea</taxon>
        <taxon>Methanobacteriati</taxon>
        <taxon>Methanobacteriota</taxon>
        <taxon>Stenosarchaea group</taxon>
        <taxon>Halobacteria</taxon>
        <taxon>Halobacteriales</taxon>
        <taxon>Natrialbaceae</taxon>
        <taxon>Halovivax</taxon>
    </lineage>
</organism>
<evidence type="ECO:0000256" key="1">
    <source>
        <dbReference type="SAM" id="Phobius"/>
    </source>
</evidence>
<name>L0IH89_HALRX</name>
<proteinExistence type="predicted"/>
<feature type="transmembrane region" description="Helical" evidence="1">
    <location>
        <begin position="18"/>
        <end position="35"/>
    </location>
</feature>
<accession>L0IH89</accession>
<dbReference type="EMBL" id="CP003050">
    <property type="protein sequence ID" value="AGB17611.1"/>
    <property type="molecule type" value="Genomic_DNA"/>
</dbReference>
<keyword evidence="3" id="KW-1185">Reference proteome</keyword>
<dbReference type="HOGENOM" id="CLU_2678810_0_0_2"/>
<sequence length="74" mass="8212">MVFGDKITSMPPITDDRLFAIIVYAAIGLLGLRLWTRFVGQSRVVEYAFDAGVVILCLSVLGVGYLRLQRHISV</sequence>